<evidence type="ECO:0000256" key="2">
    <source>
        <dbReference type="ARBA" id="ARBA00003444"/>
    </source>
</evidence>
<dbReference type="CDD" id="cd00609">
    <property type="entry name" value="AAT_like"/>
    <property type="match status" value="1"/>
</dbReference>
<keyword evidence="12" id="KW-1185">Reference proteome</keyword>
<dbReference type="NCBIfam" id="TIGR01140">
    <property type="entry name" value="L_thr_O3P_dcar"/>
    <property type="match status" value="1"/>
</dbReference>
<dbReference type="GO" id="GO:0048472">
    <property type="term" value="F:threonine-phosphate decarboxylase activity"/>
    <property type="evidence" value="ECO:0007669"/>
    <property type="project" value="UniProtKB-EC"/>
</dbReference>
<evidence type="ECO:0000313" key="11">
    <source>
        <dbReference type="EMBL" id="CAP53978.1"/>
    </source>
</evidence>
<dbReference type="RefSeq" id="WP_012222283.1">
    <property type="nucleotide sequence ID" value="NC_010125.1"/>
</dbReference>
<evidence type="ECO:0000313" key="12">
    <source>
        <dbReference type="Proteomes" id="UP000001176"/>
    </source>
</evidence>
<evidence type="ECO:0000256" key="1">
    <source>
        <dbReference type="ARBA" id="ARBA00001933"/>
    </source>
</evidence>
<dbReference type="OrthoDB" id="9799304at2"/>
<dbReference type="EMBL" id="AM889285">
    <property type="protein sequence ID" value="CAP53978.1"/>
    <property type="molecule type" value="Genomic_DNA"/>
</dbReference>
<organism evidence="11 12">
    <name type="scientific">Gluconacetobacter diazotrophicus (strain ATCC 49037 / DSM 5601 / CCUG 37298 / CIP 103539 / LMG 7603 / PAl5)</name>
    <dbReference type="NCBI Taxonomy" id="272568"/>
    <lineage>
        <taxon>Bacteria</taxon>
        <taxon>Pseudomonadati</taxon>
        <taxon>Pseudomonadota</taxon>
        <taxon>Alphaproteobacteria</taxon>
        <taxon>Acetobacterales</taxon>
        <taxon>Acetobacteraceae</taxon>
        <taxon>Gluconacetobacter</taxon>
    </lineage>
</organism>
<comment type="catalytic activity">
    <reaction evidence="9">
        <text>O-phospho-L-threonine + H(+) = (R)-1-aminopropan-2-yl phosphate + CO2</text>
        <dbReference type="Rhea" id="RHEA:11492"/>
        <dbReference type="ChEBI" id="CHEBI:15378"/>
        <dbReference type="ChEBI" id="CHEBI:16526"/>
        <dbReference type="ChEBI" id="CHEBI:58563"/>
        <dbReference type="ChEBI" id="CHEBI:58675"/>
        <dbReference type="EC" id="4.1.1.81"/>
    </reaction>
</comment>
<name>A9GZM7_GLUDA</name>
<dbReference type="UniPathway" id="UPA00148"/>
<dbReference type="PANTHER" id="PTHR42885:SF1">
    <property type="entry name" value="THREONINE-PHOSPHATE DECARBOXYLASE"/>
    <property type="match status" value="1"/>
</dbReference>
<dbReference type="Gene3D" id="3.90.1150.10">
    <property type="entry name" value="Aspartate Aminotransferase, domain 1"/>
    <property type="match status" value="1"/>
</dbReference>
<dbReference type="InterPro" id="IPR005860">
    <property type="entry name" value="CobD"/>
</dbReference>
<dbReference type="SUPFAM" id="SSF53383">
    <property type="entry name" value="PLP-dependent transferases"/>
    <property type="match status" value="1"/>
</dbReference>
<evidence type="ECO:0000259" key="10">
    <source>
        <dbReference type="Pfam" id="PF00155"/>
    </source>
</evidence>
<protein>
    <recommendedName>
        <fullName evidence="4">threonine-phosphate decarboxylase</fullName>
        <ecNumber evidence="4">4.1.1.81</ecNumber>
    </recommendedName>
    <alternativeName>
        <fullName evidence="8">L-threonine-O-3-phosphate decarboxylase</fullName>
    </alternativeName>
</protein>
<comment type="function">
    <text evidence="2">Decarboxylates L-threonine-O-3-phosphate to yield (R)-1-amino-2-propanol O-2-phosphate, the precursor for the linkage between the nucleotide loop and the corrin ring in cobalamin.</text>
</comment>
<accession>A9GZM7</accession>
<reference evidence="11 12" key="1">
    <citation type="journal article" date="2009" name="BMC Genomics">
        <title>Complete genome sequence of the sugarcane nitrogen-fixing endophyte Gluconacetobacter diazotrophicus Pal5.</title>
        <authorList>
            <person name="Bertalan M."/>
            <person name="Albano R."/>
            <person name="Padua V."/>
            <person name="Rouws L."/>
            <person name="Rojas C."/>
            <person name="Hemerly A."/>
            <person name="Teixeira K."/>
            <person name="Schwab S."/>
            <person name="Araujo J."/>
            <person name="Oliveira A."/>
            <person name="Franca L."/>
            <person name="Magalhaes V."/>
            <person name="Alqueres S."/>
            <person name="Cardoso A."/>
            <person name="Almeida W."/>
            <person name="Loureiro M.M."/>
            <person name="Nogueira E."/>
            <person name="Cidade D."/>
            <person name="Oliveira D."/>
            <person name="Simao T."/>
            <person name="Macedo J."/>
            <person name="Valadao A."/>
            <person name="Dreschsel M."/>
            <person name="Freitas F."/>
            <person name="Vidal M."/>
            <person name="Guedes H."/>
            <person name="Rodrigues E."/>
            <person name="Meneses C."/>
            <person name="Brioso P."/>
            <person name="Pozzer L."/>
            <person name="Figueiredo D."/>
            <person name="Montano H."/>
            <person name="Junior J."/>
            <person name="Filho G."/>
            <person name="Flores V."/>
            <person name="Ferreira B."/>
            <person name="Branco A."/>
            <person name="Gonzalez P."/>
            <person name="Guillobel H."/>
            <person name="Lemos M."/>
            <person name="Seibel L."/>
            <person name="Macedo J."/>
            <person name="Alves-Ferreira M."/>
            <person name="Sachetto-Martins G."/>
            <person name="Coelho A."/>
            <person name="Santos E."/>
            <person name="Amaral G."/>
            <person name="Neves A."/>
            <person name="Pacheco A.B."/>
            <person name="Carvalho D."/>
            <person name="Lery L."/>
            <person name="Bisch P."/>
            <person name="Rossle S.C."/>
            <person name="Urmenyi T."/>
            <person name="Kruger W.V."/>
            <person name="Martins O."/>
            <person name="Baldani J.I."/>
            <person name="Ferreira P.C."/>
        </authorList>
    </citation>
    <scope>NUCLEOTIDE SEQUENCE [LARGE SCALE GENOMIC DNA]</scope>
    <source>
        <strain evidence="12">ATCC 49037 / DSM 5601 / CCUG 37298 / CIP 103539 / LMG 7603 / PAl5</strain>
    </source>
</reference>
<dbReference type="Gene3D" id="3.40.640.10">
    <property type="entry name" value="Type I PLP-dependent aspartate aminotransferase-like (Major domain)"/>
    <property type="match status" value="1"/>
</dbReference>
<evidence type="ECO:0000256" key="8">
    <source>
        <dbReference type="ARBA" id="ARBA00029996"/>
    </source>
</evidence>
<dbReference type="EC" id="4.1.1.81" evidence="4"/>
<evidence type="ECO:0000256" key="5">
    <source>
        <dbReference type="ARBA" id="ARBA00022573"/>
    </source>
</evidence>
<keyword evidence="7" id="KW-0456">Lyase</keyword>
<dbReference type="Pfam" id="PF00155">
    <property type="entry name" value="Aminotran_1_2"/>
    <property type="match status" value="1"/>
</dbReference>
<dbReference type="AlphaFoldDB" id="A9GZM7"/>
<dbReference type="Proteomes" id="UP000001176">
    <property type="component" value="Chromosome"/>
</dbReference>
<proteinExistence type="predicted"/>
<comment type="pathway">
    <text evidence="3">Cofactor biosynthesis; adenosylcobalamin biosynthesis.</text>
</comment>
<keyword evidence="5" id="KW-0169">Cobalamin biosynthesis</keyword>
<dbReference type="PANTHER" id="PTHR42885">
    <property type="entry name" value="HISTIDINOL-PHOSPHATE AMINOTRANSFERASE-RELATED"/>
    <property type="match status" value="1"/>
</dbReference>
<comment type="cofactor">
    <cofactor evidence="1">
        <name>pyridoxal 5'-phosphate</name>
        <dbReference type="ChEBI" id="CHEBI:597326"/>
    </cofactor>
</comment>
<evidence type="ECO:0000256" key="6">
    <source>
        <dbReference type="ARBA" id="ARBA00022898"/>
    </source>
</evidence>
<gene>
    <name evidence="11" type="primary">cobD</name>
    <name evidence="11" type="ordered locus">GDI0035</name>
</gene>
<evidence type="ECO:0000256" key="4">
    <source>
        <dbReference type="ARBA" id="ARBA00012285"/>
    </source>
</evidence>
<evidence type="ECO:0000256" key="3">
    <source>
        <dbReference type="ARBA" id="ARBA00004953"/>
    </source>
</evidence>
<dbReference type="InterPro" id="IPR004839">
    <property type="entry name" value="Aminotransferase_I/II_large"/>
</dbReference>
<keyword evidence="6" id="KW-0663">Pyridoxal phosphate</keyword>
<dbReference type="InterPro" id="IPR015421">
    <property type="entry name" value="PyrdxlP-dep_Trfase_major"/>
</dbReference>
<evidence type="ECO:0000256" key="9">
    <source>
        <dbReference type="ARBA" id="ARBA00048531"/>
    </source>
</evidence>
<evidence type="ECO:0000256" key="7">
    <source>
        <dbReference type="ARBA" id="ARBA00023239"/>
    </source>
</evidence>
<dbReference type="InterPro" id="IPR015422">
    <property type="entry name" value="PyrdxlP-dep_Trfase_small"/>
</dbReference>
<dbReference type="GO" id="GO:0030170">
    <property type="term" value="F:pyridoxal phosphate binding"/>
    <property type="evidence" value="ECO:0007669"/>
    <property type="project" value="InterPro"/>
</dbReference>
<dbReference type="GO" id="GO:0009236">
    <property type="term" value="P:cobalamin biosynthetic process"/>
    <property type="evidence" value="ECO:0007669"/>
    <property type="project" value="UniProtKB-UniPathway"/>
</dbReference>
<sequence length="338" mass="36005">MDPMPAHGGQVRAVMRAFPDAPAPFVDLSTGISPYAYPFAMPDGAALTRLPERDDEDRLRRVAAEAYGVADPDCVAAGPGTQMLIALLPFLLGPRAVTILGPTYGGHADAWRGAGARIHEVTGMQDLEDAAAVPGGVCVVCNPNNPDGRVCDAAWLAALADRCASYSGILIVDEAFADFESCSIAPLLPHPGLIVLRSFGKSYGLPGVRLGFALAAPALAGRLRDIMGAWAVGTLALAAGCQALADRPWRDATRGRVRADAARLARCLAREDIEVAGQSILFVLARAAQAPSLWRFLCQRGLVARAFPERPSWLRLGLPRRPDEWTRLEQALSAWRPA</sequence>
<feature type="domain" description="Aminotransferase class I/classII large" evidence="10">
    <location>
        <begin position="48"/>
        <end position="320"/>
    </location>
</feature>
<dbReference type="InterPro" id="IPR015424">
    <property type="entry name" value="PyrdxlP-dep_Trfase"/>
</dbReference>
<dbReference type="KEGG" id="gdi:GDI0035"/>